<comment type="caution">
    <text evidence="1">The sequence shown here is derived from an EMBL/GenBank/DDBJ whole genome shotgun (WGS) entry which is preliminary data.</text>
</comment>
<evidence type="ECO:0000313" key="2">
    <source>
        <dbReference type="Proteomes" id="UP000529843"/>
    </source>
</evidence>
<sequence length="104" mass="12064">MSDKPKNCPVCLYELKNHTVQDFMDCIEKLFEKNEDNHTETNPTKIILTGNAKNQEALSVITDLLKKSRLILTECDKDPNLNKLVIKYLLVHKQLLEKLRDILV</sequence>
<reference evidence="1 2" key="1">
    <citation type="journal article" date="2019" name="Environ. Microbiol.">
        <title>Genomics insights into ecotype formation of ammonia-oxidizing archaea in the deep ocean.</title>
        <authorList>
            <person name="Wang Y."/>
            <person name="Huang J.M."/>
            <person name="Cui G.J."/>
            <person name="Nunoura T."/>
            <person name="Takaki Y."/>
            <person name="Li W.L."/>
            <person name="Li J."/>
            <person name="Gao Z.M."/>
            <person name="Takai K."/>
            <person name="Zhang A.Q."/>
            <person name="Stepanauskas R."/>
        </authorList>
    </citation>
    <scope>NUCLEOTIDE SEQUENCE [LARGE SCALE GENOMIC DNA]</scope>
    <source>
        <strain evidence="1 2">N8</strain>
    </source>
</reference>
<protein>
    <submittedName>
        <fullName evidence="1">Uncharacterized protein</fullName>
    </submittedName>
</protein>
<gene>
    <name evidence="1" type="ORF">HX804_03080</name>
</gene>
<dbReference type="AlphaFoldDB" id="A0A7K4NLT5"/>
<accession>A0A7K4NLT5</accession>
<proteinExistence type="predicted"/>
<evidence type="ECO:0000313" key="1">
    <source>
        <dbReference type="EMBL" id="NWK02271.1"/>
    </source>
</evidence>
<organism evidence="1 2">
    <name type="scientific">Marine Group I thaumarchaeote</name>
    <dbReference type="NCBI Taxonomy" id="2511932"/>
    <lineage>
        <taxon>Archaea</taxon>
        <taxon>Nitrososphaerota</taxon>
        <taxon>Marine Group I</taxon>
    </lineage>
</organism>
<dbReference type="EMBL" id="JACAST010000021">
    <property type="protein sequence ID" value="NWK02271.1"/>
    <property type="molecule type" value="Genomic_DNA"/>
</dbReference>
<name>A0A7K4NLT5_9ARCH</name>
<dbReference type="Proteomes" id="UP000529843">
    <property type="component" value="Unassembled WGS sequence"/>
</dbReference>